<dbReference type="Gene3D" id="2.120.10.30">
    <property type="entry name" value="TolB, C-terminal domain"/>
    <property type="match status" value="2"/>
</dbReference>
<dbReference type="AlphaFoldDB" id="A0A4Q0NWT4"/>
<dbReference type="GO" id="GO:0004177">
    <property type="term" value="F:aminopeptidase activity"/>
    <property type="evidence" value="ECO:0007669"/>
    <property type="project" value="UniProtKB-KW"/>
</dbReference>
<protein>
    <submittedName>
        <fullName evidence="4">Dipeptidyl aminopeptidase/acylaminoacyl peptidase</fullName>
    </submittedName>
</protein>
<evidence type="ECO:0000259" key="3">
    <source>
        <dbReference type="Pfam" id="PF00326"/>
    </source>
</evidence>
<dbReference type="InterPro" id="IPR011042">
    <property type="entry name" value="6-blade_b-propeller_TolB-like"/>
</dbReference>
<dbReference type="RefSeq" id="WP_128760334.1">
    <property type="nucleotide sequence ID" value="NZ_QOVI01000002.1"/>
</dbReference>
<dbReference type="Pfam" id="PF07676">
    <property type="entry name" value="PD40"/>
    <property type="match status" value="1"/>
</dbReference>
<dbReference type="PANTHER" id="PTHR42776:SF27">
    <property type="entry name" value="DIPEPTIDYL PEPTIDASE FAMILY MEMBER 6"/>
    <property type="match status" value="1"/>
</dbReference>
<dbReference type="EMBL" id="QOVI01000002">
    <property type="protein sequence ID" value="RXG16666.1"/>
    <property type="molecule type" value="Genomic_DNA"/>
</dbReference>
<name>A0A4Q0NWT4_9FLAO</name>
<reference evidence="4 5" key="1">
    <citation type="submission" date="2018-07" db="EMBL/GenBank/DDBJ databases">
        <title>Leeuwenhoekiella genomics.</title>
        <authorList>
            <person name="Tahon G."/>
            <person name="Willems A."/>
        </authorList>
    </citation>
    <scope>NUCLEOTIDE SEQUENCE [LARGE SCALE GENOMIC DNA]</scope>
    <source>
        <strain evidence="4 5">R-50232</strain>
    </source>
</reference>
<dbReference type="InterPro" id="IPR001375">
    <property type="entry name" value="Peptidase_S9_cat"/>
</dbReference>
<comment type="caution">
    <text evidence="4">The sequence shown here is derived from an EMBL/GenBank/DDBJ whole genome shotgun (WGS) entry which is preliminary data.</text>
</comment>
<dbReference type="GO" id="GO:0006508">
    <property type="term" value="P:proteolysis"/>
    <property type="evidence" value="ECO:0007669"/>
    <property type="project" value="InterPro"/>
</dbReference>
<evidence type="ECO:0000313" key="4">
    <source>
        <dbReference type="EMBL" id="RXG16666.1"/>
    </source>
</evidence>
<keyword evidence="4" id="KW-0031">Aminopeptidase</keyword>
<dbReference type="Proteomes" id="UP000289821">
    <property type="component" value="Unassembled WGS sequence"/>
</dbReference>
<keyword evidence="4" id="KW-0645">Protease</keyword>
<feature type="domain" description="Peptidase S9 prolyl oligopeptidase catalytic" evidence="3">
    <location>
        <begin position="468"/>
        <end position="668"/>
    </location>
</feature>
<dbReference type="OrthoDB" id="9812921at2"/>
<accession>A0A4Q0NWT4</accession>
<dbReference type="Gene3D" id="3.40.50.1820">
    <property type="entry name" value="alpha/beta hydrolase"/>
    <property type="match status" value="1"/>
</dbReference>
<organism evidence="4 5">
    <name type="scientific">Leeuwenhoekiella aestuarii</name>
    <dbReference type="NCBI Taxonomy" id="2249426"/>
    <lineage>
        <taxon>Bacteria</taxon>
        <taxon>Pseudomonadati</taxon>
        <taxon>Bacteroidota</taxon>
        <taxon>Flavobacteriia</taxon>
        <taxon>Flavobacteriales</taxon>
        <taxon>Flavobacteriaceae</taxon>
        <taxon>Leeuwenhoekiella</taxon>
    </lineage>
</organism>
<keyword evidence="2" id="KW-0720">Serine protease</keyword>
<dbReference type="SUPFAM" id="SSF53474">
    <property type="entry name" value="alpha/beta-Hydrolases"/>
    <property type="match status" value="1"/>
</dbReference>
<keyword evidence="1" id="KW-0378">Hydrolase</keyword>
<proteinExistence type="predicted"/>
<sequence>MKRILLFIIVLLGINNTIAQQLKNPSFEEVLSLKAASNAVISPDGKNVVFQLQNVDWNENRYDTELWISKNGNPPFQLTNTKESSSNPKWSPDGEWIAFLSTRGENNQIHAIRLAGGESFQVTNTKSNISDFEWSPDSKQIGFLQPKDNSKEKEKRADKYGSFEVEDKEYANNEIWVIDFKPEALNQTLLPNQINDSTYLKSLESKKLLDKASFSINSFKWSPDGSKIAFDHQPDALINSDIHSDISIYDLDSKTYKTLVSNKSYDGLACWSPSGKAILYQTVLSDTTSYYYSNIKLFRIDIDGANKKQLAIDFDENLNKLSWNKNGIFANAWLKTKNRLLHINPENGKAEVLGNLPERIRDYSFSKNGQKLAFTGVNDADLAEIYAADYPIEKTESITTFSKQIENWSTADSEVITWESNDGTLIEGILDKPKDYDPKKKYPLMVIIHGGPTGISYPEATASYVYPRLQWLNKGALILRPNYRGSAGYGETFRALNVKNLGVGDSWDVLSGVAYLESKGVIEADSIGCMGWSQGGYISAFLATNSDRFKAISVGAGISDWMTYYVSTDVHPFTRQYLKATPWSNREIYEKTSPITNIENASTPTLIQHGEFDTRVPIANAYELSQGLKDVGVESELIIYKGFGHGINKPKEKLAAMWHNWNWFAKYIWGEELELPQQ</sequence>
<dbReference type="PANTHER" id="PTHR42776">
    <property type="entry name" value="SERINE PEPTIDASE S9 FAMILY MEMBER"/>
    <property type="match status" value="1"/>
</dbReference>
<dbReference type="InterPro" id="IPR029058">
    <property type="entry name" value="AB_hydrolase_fold"/>
</dbReference>
<evidence type="ECO:0000313" key="5">
    <source>
        <dbReference type="Proteomes" id="UP000289821"/>
    </source>
</evidence>
<gene>
    <name evidence="4" type="ORF">DSM04_102247</name>
</gene>
<evidence type="ECO:0000256" key="1">
    <source>
        <dbReference type="ARBA" id="ARBA00022801"/>
    </source>
</evidence>
<dbReference type="InterPro" id="IPR011659">
    <property type="entry name" value="WD40"/>
</dbReference>
<dbReference type="Pfam" id="PF00326">
    <property type="entry name" value="Peptidase_S9"/>
    <property type="match status" value="1"/>
</dbReference>
<keyword evidence="5" id="KW-1185">Reference proteome</keyword>
<dbReference type="SUPFAM" id="SSF82171">
    <property type="entry name" value="DPP6 N-terminal domain-like"/>
    <property type="match status" value="1"/>
</dbReference>
<dbReference type="GO" id="GO:0004252">
    <property type="term" value="F:serine-type endopeptidase activity"/>
    <property type="evidence" value="ECO:0007669"/>
    <property type="project" value="TreeGrafter"/>
</dbReference>
<evidence type="ECO:0000256" key="2">
    <source>
        <dbReference type="ARBA" id="ARBA00022825"/>
    </source>
</evidence>